<dbReference type="GO" id="GO:0005930">
    <property type="term" value="C:axoneme"/>
    <property type="evidence" value="ECO:0007669"/>
    <property type="project" value="UniProtKB-SubCell"/>
</dbReference>
<evidence type="ECO:0000313" key="8">
    <source>
        <dbReference type="Proteomes" id="UP001165080"/>
    </source>
</evidence>
<comment type="subcellular location">
    <subcellularLocation>
        <location evidence="1">Cytoplasm</location>
        <location evidence="1">Cytoskeleton</location>
        <location evidence="1">Cilium axoneme</location>
    </subcellularLocation>
</comment>
<dbReference type="SUPFAM" id="SSF52047">
    <property type="entry name" value="RNI-like"/>
    <property type="match status" value="1"/>
</dbReference>
<dbReference type="InterPro" id="IPR055414">
    <property type="entry name" value="LRR_R13L4/SHOC2-like"/>
</dbReference>
<keyword evidence="8" id="KW-1185">Reference proteome</keyword>
<proteinExistence type="predicted"/>
<dbReference type="InterPro" id="IPR042197">
    <property type="entry name" value="Apaf_helical"/>
</dbReference>
<keyword evidence="3" id="KW-0677">Repeat</keyword>
<dbReference type="GO" id="GO:0043531">
    <property type="term" value="F:ADP binding"/>
    <property type="evidence" value="ECO:0007669"/>
    <property type="project" value="InterPro"/>
</dbReference>
<dbReference type="InterPro" id="IPR032675">
    <property type="entry name" value="LRR_dom_sf"/>
</dbReference>
<dbReference type="SUPFAM" id="SSF52540">
    <property type="entry name" value="P-loop containing nucleoside triphosphate hydrolases"/>
    <property type="match status" value="1"/>
</dbReference>
<dbReference type="Pfam" id="PF00560">
    <property type="entry name" value="LRR_1"/>
    <property type="match status" value="1"/>
</dbReference>
<keyword evidence="2" id="KW-0433">Leucine-rich repeat</keyword>
<dbReference type="InterPro" id="IPR001611">
    <property type="entry name" value="Leu-rich_rpt"/>
</dbReference>
<evidence type="ECO:0000259" key="5">
    <source>
        <dbReference type="Pfam" id="PF00931"/>
    </source>
</evidence>
<dbReference type="InterPro" id="IPR027417">
    <property type="entry name" value="P-loop_NTPase"/>
</dbReference>
<feature type="domain" description="Disease resistance R13L4/SHOC-2-like LRR" evidence="6">
    <location>
        <begin position="584"/>
        <end position="694"/>
    </location>
</feature>
<organism evidence="7 8">
    <name type="scientific">Pleodorina starrii</name>
    <dbReference type="NCBI Taxonomy" id="330485"/>
    <lineage>
        <taxon>Eukaryota</taxon>
        <taxon>Viridiplantae</taxon>
        <taxon>Chlorophyta</taxon>
        <taxon>core chlorophytes</taxon>
        <taxon>Chlorophyceae</taxon>
        <taxon>CS clade</taxon>
        <taxon>Chlamydomonadales</taxon>
        <taxon>Volvocaceae</taxon>
        <taxon>Pleodorina</taxon>
    </lineage>
</organism>
<dbReference type="PANTHER" id="PTHR36766:SF30">
    <property type="entry name" value="TIR-NBS TYPE DISEASE RESISTANCE PROTEIN-RELATED"/>
    <property type="match status" value="1"/>
</dbReference>
<feature type="region of interest" description="Disordered" evidence="4">
    <location>
        <begin position="701"/>
        <end position="724"/>
    </location>
</feature>
<dbReference type="PANTHER" id="PTHR36766">
    <property type="entry name" value="PLANT BROAD-SPECTRUM MILDEW RESISTANCE PROTEIN RPW8"/>
    <property type="match status" value="1"/>
</dbReference>
<feature type="compositionally biased region" description="Basic and acidic residues" evidence="4">
    <location>
        <begin position="712"/>
        <end position="722"/>
    </location>
</feature>
<dbReference type="Gene3D" id="3.40.50.300">
    <property type="entry name" value="P-loop containing nucleotide triphosphate hydrolases"/>
    <property type="match status" value="1"/>
</dbReference>
<dbReference type="AlphaFoldDB" id="A0A9W6BWT1"/>
<sequence length="1113" mass="124383">MGPLAVHVVPEGSAWLNATEDHTIQADHIHVCKPATKEDDRYGLLVNFLEESLADEQVFKLDAVGTNVDAVAGSIWVESLLEKLRESGAVGLYGHGGSGKSTLSRMVFNETLNDQRFKHRVWRGELGMKPSREQLVELQESLMRSLKAEWKHTNDPAIGKAQIEKTLSDLNNKEKRFFLILDNVWERTDLEYLLPLATLKGCVGKDRSWVLLTSRWSDAITSESLVTLMKQPGLDNDHQRQALMNYAGSAFASECRPKLVDELVKQCCNLPLLLRIVGRNLHGMKTEEEWENLLEDLKERTKGALVEDNGVEVVLGYSLENIEENLREAFLNTVLFFPQGLDAKTLSHWCAAVSSVAPDRLKLPRNWTEQLVHRSLLDTQQSPSSSVITAHDALRLYAAKYVNRPDYPWPAAYLENVKDCSVIDSDVKKLAILNSNIEDSTELDLTSRPLVILRLHNCDGVEKLNLTGSKQLRVMVADDVPKLRTLEMTGLKNLRILVIRGCRLLESLPAECFSSLTALEELDLSGCHQLKELPESIGRLSKMRRLVLQECGMLEDLPETVVDLSLMEELNLAGSKGLKALPNSLSNLRKLTTLNLQGCSKLRTLPETLGDMVMLETLDLNGCGQLEALPDSVGELSRLQRLSLRSCWNLRAIPESISTLAALQQLDLGSKKIRGFPWSSLRKLKKLQKLEMHAFANLAGDDGAKTDTTAQRQRDVGDRSSELDDTTLAEKGAGVLEAYRAQLETTDRTWLPGFLAKHKLGLEAAARTAAAEPEKWKGFLELMMQVQLLRVALLSDKQLDEALTGDADSASWRLPTWSSLQKVDFEGLPLIQGPGMEPMRIPQIRHVTLEKMEMLVQQLADGGLLASWRPTRSVIRENLYCLGFRPALVCERHEDSVRGADSWIIRKAPYLKLSLPASKSYQVEAVTFEAEAHDQGRSGSPEEFKGTYVGSYTWAELQLYDSDGKVVSTSGDPRLYTNLHADSRRQTFFVLLGTDSELVDAMNRCVFAPSPPAAAVDAMRQAMRKQELEASLRNGSITQKAVGMHELVFEICAQYPAWRHFIYGAKMVVHLRPAECDKATGAFSDLLDNHRKQQANAPYSEVSHCSMQVPYIY</sequence>
<evidence type="ECO:0000256" key="4">
    <source>
        <dbReference type="SAM" id="MobiDB-lite"/>
    </source>
</evidence>
<comment type="caution">
    <text evidence="7">The sequence shown here is derived from an EMBL/GenBank/DDBJ whole genome shotgun (WGS) entry which is preliminary data.</text>
</comment>
<evidence type="ECO:0000256" key="3">
    <source>
        <dbReference type="ARBA" id="ARBA00022737"/>
    </source>
</evidence>
<dbReference type="PRINTS" id="PR00364">
    <property type="entry name" value="DISEASERSIST"/>
</dbReference>
<protein>
    <submittedName>
        <fullName evidence="7">Serine active site containing protein 1, variant 2</fullName>
    </submittedName>
</protein>
<evidence type="ECO:0000256" key="1">
    <source>
        <dbReference type="ARBA" id="ARBA00004430"/>
    </source>
</evidence>
<dbReference type="GO" id="GO:0006952">
    <property type="term" value="P:defense response"/>
    <property type="evidence" value="ECO:0007669"/>
    <property type="project" value="UniProtKB-KW"/>
</dbReference>
<dbReference type="EMBL" id="BRXU01000029">
    <property type="protein sequence ID" value="GLC59674.1"/>
    <property type="molecule type" value="Genomic_DNA"/>
</dbReference>
<reference evidence="7 8" key="1">
    <citation type="journal article" date="2023" name="Commun. Biol.">
        <title>Reorganization of the ancestral sex-determining regions during the evolution of trioecy in Pleodorina starrii.</title>
        <authorList>
            <person name="Takahashi K."/>
            <person name="Suzuki S."/>
            <person name="Kawai-Toyooka H."/>
            <person name="Yamamoto K."/>
            <person name="Hamaji T."/>
            <person name="Ootsuki R."/>
            <person name="Yamaguchi H."/>
            <person name="Kawachi M."/>
            <person name="Higashiyama T."/>
            <person name="Nozaki H."/>
        </authorList>
    </citation>
    <scope>NUCLEOTIDE SEQUENCE [LARGE SCALE GENOMIC DNA]</scope>
    <source>
        <strain evidence="7 8">NIES-4479</strain>
    </source>
</reference>
<dbReference type="Gene3D" id="1.10.8.430">
    <property type="entry name" value="Helical domain of apoptotic protease-activating factors"/>
    <property type="match status" value="1"/>
</dbReference>
<dbReference type="Pfam" id="PF00931">
    <property type="entry name" value="NB-ARC"/>
    <property type="match status" value="1"/>
</dbReference>
<name>A0A9W6BWT1_9CHLO</name>
<evidence type="ECO:0000259" key="6">
    <source>
        <dbReference type="Pfam" id="PF23598"/>
    </source>
</evidence>
<dbReference type="SMART" id="SM00369">
    <property type="entry name" value="LRR_TYP"/>
    <property type="match status" value="4"/>
</dbReference>
<dbReference type="Gene3D" id="3.80.10.10">
    <property type="entry name" value="Ribonuclease Inhibitor"/>
    <property type="match status" value="1"/>
</dbReference>
<dbReference type="Proteomes" id="UP001165080">
    <property type="component" value="Unassembled WGS sequence"/>
</dbReference>
<evidence type="ECO:0000313" key="7">
    <source>
        <dbReference type="EMBL" id="GLC59674.1"/>
    </source>
</evidence>
<accession>A0A9W6BWT1</accession>
<evidence type="ECO:0000256" key="2">
    <source>
        <dbReference type="ARBA" id="ARBA00022614"/>
    </source>
</evidence>
<dbReference type="InterPro" id="IPR002182">
    <property type="entry name" value="NB-ARC"/>
</dbReference>
<feature type="domain" description="NB-ARC" evidence="5">
    <location>
        <begin position="78"/>
        <end position="218"/>
    </location>
</feature>
<dbReference type="Pfam" id="PF23598">
    <property type="entry name" value="LRR_14"/>
    <property type="match status" value="1"/>
</dbReference>
<gene>
    <name evidence="7" type="primary">PLESTB002357</name>
    <name evidence="7" type="ORF">PLESTB_001521000</name>
</gene>
<dbReference type="InterPro" id="IPR003591">
    <property type="entry name" value="Leu-rich_rpt_typical-subtyp"/>
</dbReference>